<evidence type="ECO:0000313" key="1">
    <source>
        <dbReference type="EMBL" id="SCB26928.1"/>
    </source>
</evidence>
<accession>A0A1C3VGX7</accession>
<organism evidence="1 2">
    <name type="scientific">Bradyrhizobium shewense</name>
    <dbReference type="NCBI Taxonomy" id="1761772"/>
    <lineage>
        <taxon>Bacteria</taxon>
        <taxon>Pseudomonadati</taxon>
        <taxon>Pseudomonadota</taxon>
        <taxon>Alphaproteobacteria</taxon>
        <taxon>Hyphomicrobiales</taxon>
        <taxon>Nitrobacteraceae</taxon>
        <taxon>Bradyrhizobium</taxon>
    </lineage>
</organism>
<reference evidence="2" key="1">
    <citation type="submission" date="2016-08" db="EMBL/GenBank/DDBJ databases">
        <authorList>
            <person name="Varghese N."/>
            <person name="Submissions Spin"/>
        </authorList>
    </citation>
    <scope>NUCLEOTIDE SEQUENCE [LARGE SCALE GENOMIC DNA]</scope>
    <source>
        <strain evidence="2">ERR11</strain>
    </source>
</reference>
<protein>
    <submittedName>
        <fullName evidence="1">Uncharacterized protein</fullName>
    </submittedName>
</protein>
<keyword evidence="2" id="KW-1185">Reference proteome</keyword>
<sequence>MQIRLLPMLIASVLLGGANGTFGQSGPSMSRLTLQGPAEQAGKVVKDALGRPCLDIEAAAVPHAVDPKILDHVVSLKNNCPRLIKTKVCYFGSQTCNEVALQGYKRVDTILGSMRGITAFRYSIEQK</sequence>
<dbReference type="EMBL" id="FMAI01000004">
    <property type="protein sequence ID" value="SCB26928.1"/>
    <property type="molecule type" value="Genomic_DNA"/>
</dbReference>
<dbReference type="Proteomes" id="UP000199184">
    <property type="component" value="Unassembled WGS sequence"/>
</dbReference>
<dbReference type="AlphaFoldDB" id="A0A1C3VGX7"/>
<name>A0A1C3VGX7_9BRAD</name>
<evidence type="ECO:0000313" key="2">
    <source>
        <dbReference type="Proteomes" id="UP000199184"/>
    </source>
</evidence>
<gene>
    <name evidence="1" type="ORF">GA0061098_1004208</name>
</gene>
<proteinExistence type="predicted"/>